<dbReference type="OrthoDB" id="1098509at2759"/>
<dbReference type="Proteomes" id="UP000489600">
    <property type="component" value="Unassembled WGS sequence"/>
</dbReference>
<dbReference type="AlphaFoldDB" id="A0A565CRT6"/>
<sequence>MDPELADEASSAHEPPPGNPPAPEPVNPDPVEPVANDPTRDLIYHMLNRMDQQQAARDPQAAVVAQPDFLQLVMMVKKMGRRPYLGGSDPFAADAWLHNLERNFAATRCPADYKT</sequence>
<accession>A0A565CRT6</accession>
<feature type="region of interest" description="Disordered" evidence="1">
    <location>
        <begin position="1"/>
        <end position="39"/>
    </location>
</feature>
<evidence type="ECO:0000313" key="3">
    <source>
        <dbReference type="Proteomes" id="UP000489600"/>
    </source>
</evidence>
<proteinExistence type="predicted"/>
<evidence type="ECO:0000313" key="2">
    <source>
        <dbReference type="EMBL" id="VVB16327.1"/>
    </source>
</evidence>
<reference evidence="2" key="1">
    <citation type="submission" date="2019-07" db="EMBL/GenBank/DDBJ databases">
        <authorList>
            <person name="Dittberner H."/>
        </authorList>
    </citation>
    <scope>NUCLEOTIDE SEQUENCE [LARGE SCALE GENOMIC DNA]</scope>
</reference>
<gene>
    <name evidence="2" type="ORF">ANE_LOCUS26771</name>
</gene>
<comment type="caution">
    <text evidence="2">The sequence shown here is derived from an EMBL/GenBank/DDBJ whole genome shotgun (WGS) entry which is preliminary data.</text>
</comment>
<keyword evidence="3" id="KW-1185">Reference proteome</keyword>
<name>A0A565CRT6_9BRAS</name>
<feature type="compositionally biased region" description="Pro residues" evidence="1">
    <location>
        <begin position="14"/>
        <end position="31"/>
    </location>
</feature>
<protein>
    <recommendedName>
        <fullName evidence="4">Retrotransposon gag domain-containing protein</fullName>
    </recommendedName>
</protein>
<evidence type="ECO:0000256" key="1">
    <source>
        <dbReference type="SAM" id="MobiDB-lite"/>
    </source>
</evidence>
<evidence type="ECO:0008006" key="4">
    <source>
        <dbReference type="Google" id="ProtNLM"/>
    </source>
</evidence>
<dbReference type="EMBL" id="CABITT030000008">
    <property type="protein sequence ID" value="VVB16327.1"/>
    <property type="molecule type" value="Genomic_DNA"/>
</dbReference>
<organism evidence="2 3">
    <name type="scientific">Arabis nemorensis</name>
    <dbReference type="NCBI Taxonomy" id="586526"/>
    <lineage>
        <taxon>Eukaryota</taxon>
        <taxon>Viridiplantae</taxon>
        <taxon>Streptophyta</taxon>
        <taxon>Embryophyta</taxon>
        <taxon>Tracheophyta</taxon>
        <taxon>Spermatophyta</taxon>
        <taxon>Magnoliopsida</taxon>
        <taxon>eudicotyledons</taxon>
        <taxon>Gunneridae</taxon>
        <taxon>Pentapetalae</taxon>
        <taxon>rosids</taxon>
        <taxon>malvids</taxon>
        <taxon>Brassicales</taxon>
        <taxon>Brassicaceae</taxon>
        <taxon>Arabideae</taxon>
        <taxon>Arabis</taxon>
    </lineage>
</organism>